<protein>
    <submittedName>
        <fullName evidence="5">Unannotated protein</fullName>
    </submittedName>
</protein>
<gene>
    <name evidence="5" type="ORF">UFOPK3547_00425</name>
</gene>
<dbReference type="Pfam" id="PF00565">
    <property type="entry name" value="SNase"/>
    <property type="match status" value="1"/>
</dbReference>
<dbReference type="InterPro" id="IPR035437">
    <property type="entry name" value="SNase_OB-fold_sf"/>
</dbReference>
<dbReference type="InterPro" id="IPR002071">
    <property type="entry name" value="Thermonucl_AS"/>
</dbReference>
<dbReference type="PANTHER" id="PTHR12302">
    <property type="entry name" value="EBNA2 BINDING PROTEIN P100"/>
    <property type="match status" value="1"/>
</dbReference>
<sequence length="175" mass="18279">MPAANHRLARIACCLAIAIAGSLAACGSNSTGGAGGSLNGSVIRVVDGDTIIVRLDGSDERVRYIGIDTPETVAPGRSVGCFGPQASKANKALVEGRDVRLVLDSEPRDRYGRLLAYVYLAADGASGRFVNRELVAGGYATAREYPPNTSHAAEFGELEAKARAANRGLWGSCQR</sequence>
<evidence type="ECO:0000256" key="1">
    <source>
        <dbReference type="ARBA" id="ARBA00022722"/>
    </source>
</evidence>
<accession>A0A6J5Z959</accession>
<organism evidence="5">
    <name type="scientific">freshwater metagenome</name>
    <dbReference type="NCBI Taxonomy" id="449393"/>
    <lineage>
        <taxon>unclassified sequences</taxon>
        <taxon>metagenomes</taxon>
        <taxon>ecological metagenomes</taxon>
    </lineage>
</organism>
<dbReference type="CDD" id="cd00175">
    <property type="entry name" value="SNc"/>
    <property type="match status" value="1"/>
</dbReference>
<dbReference type="PROSITE" id="PS50830">
    <property type="entry name" value="TNASE_3"/>
    <property type="match status" value="1"/>
</dbReference>
<dbReference type="PROSITE" id="PS01284">
    <property type="entry name" value="TNASE_2"/>
    <property type="match status" value="1"/>
</dbReference>
<keyword evidence="3" id="KW-0378">Hydrolase</keyword>
<dbReference type="PROSITE" id="PS51257">
    <property type="entry name" value="PROKAR_LIPOPROTEIN"/>
    <property type="match status" value="1"/>
</dbReference>
<feature type="domain" description="TNase-like" evidence="4">
    <location>
        <begin position="36"/>
        <end position="172"/>
    </location>
</feature>
<evidence type="ECO:0000256" key="2">
    <source>
        <dbReference type="ARBA" id="ARBA00022759"/>
    </source>
</evidence>
<dbReference type="GO" id="GO:0016787">
    <property type="term" value="F:hydrolase activity"/>
    <property type="evidence" value="ECO:0007669"/>
    <property type="project" value="UniProtKB-KW"/>
</dbReference>
<dbReference type="EMBL" id="CAESAN010000024">
    <property type="protein sequence ID" value="CAB4339201.1"/>
    <property type="molecule type" value="Genomic_DNA"/>
</dbReference>
<dbReference type="Gene3D" id="2.40.50.90">
    <property type="match status" value="1"/>
</dbReference>
<keyword evidence="1" id="KW-0540">Nuclease</keyword>
<keyword evidence="2" id="KW-0255">Endonuclease</keyword>
<reference evidence="5" key="1">
    <citation type="submission" date="2020-05" db="EMBL/GenBank/DDBJ databases">
        <authorList>
            <person name="Chiriac C."/>
            <person name="Salcher M."/>
            <person name="Ghai R."/>
            <person name="Kavagutti S V."/>
        </authorList>
    </citation>
    <scope>NUCLEOTIDE SEQUENCE</scope>
</reference>
<dbReference type="SUPFAM" id="SSF50199">
    <property type="entry name" value="Staphylococcal nuclease"/>
    <property type="match status" value="1"/>
</dbReference>
<dbReference type="GO" id="GO:0004519">
    <property type="term" value="F:endonuclease activity"/>
    <property type="evidence" value="ECO:0007669"/>
    <property type="project" value="UniProtKB-KW"/>
</dbReference>
<evidence type="ECO:0000259" key="4">
    <source>
        <dbReference type="PROSITE" id="PS50830"/>
    </source>
</evidence>
<proteinExistence type="predicted"/>
<dbReference type="SMART" id="SM00318">
    <property type="entry name" value="SNc"/>
    <property type="match status" value="1"/>
</dbReference>
<dbReference type="PANTHER" id="PTHR12302:SF3">
    <property type="entry name" value="SERINE_THREONINE-PROTEIN KINASE 31"/>
    <property type="match status" value="1"/>
</dbReference>
<dbReference type="InterPro" id="IPR016071">
    <property type="entry name" value="Staphylococal_nuclease_OB-fold"/>
</dbReference>
<evidence type="ECO:0000256" key="3">
    <source>
        <dbReference type="ARBA" id="ARBA00022801"/>
    </source>
</evidence>
<dbReference type="GO" id="GO:0003676">
    <property type="term" value="F:nucleic acid binding"/>
    <property type="evidence" value="ECO:0007669"/>
    <property type="project" value="InterPro"/>
</dbReference>
<dbReference type="AlphaFoldDB" id="A0A6J5Z959"/>
<name>A0A6J5Z959_9ZZZZ</name>
<evidence type="ECO:0000313" key="5">
    <source>
        <dbReference type="EMBL" id="CAB4339201.1"/>
    </source>
</evidence>